<feature type="transmembrane region" description="Helical" evidence="1">
    <location>
        <begin position="20"/>
        <end position="38"/>
    </location>
</feature>
<protein>
    <submittedName>
        <fullName evidence="2">Uncharacterized protein</fullName>
    </submittedName>
</protein>
<dbReference type="Proteomes" id="UP000782519">
    <property type="component" value="Unassembled WGS sequence"/>
</dbReference>
<keyword evidence="1" id="KW-0472">Membrane</keyword>
<organism evidence="2 3">
    <name type="scientific">Rhodopseudomonas palustris</name>
    <dbReference type="NCBI Taxonomy" id="1076"/>
    <lineage>
        <taxon>Bacteria</taxon>
        <taxon>Pseudomonadati</taxon>
        <taxon>Pseudomonadota</taxon>
        <taxon>Alphaproteobacteria</taxon>
        <taxon>Hyphomicrobiales</taxon>
        <taxon>Nitrobacteraceae</taxon>
        <taxon>Rhodopseudomonas</taxon>
    </lineage>
</organism>
<proteinExistence type="predicted"/>
<gene>
    <name evidence="2" type="ORF">HZA66_03470</name>
</gene>
<dbReference type="AlphaFoldDB" id="A0A933VTA1"/>
<evidence type="ECO:0000256" key="1">
    <source>
        <dbReference type="SAM" id="Phobius"/>
    </source>
</evidence>
<comment type="caution">
    <text evidence="2">The sequence shown here is derived from an EMBL/GenBank/DDBJ whole genome shotgun (WGS) entry which is preliminary data.</text>
</comment>
<keyword evidence="1" id="KW-0812">Transmembrane</keyword>
<name>A0A933VTA1_RHOPL</name>
<dbReference type="EMBL" id="JACRJB010000010">
    <property type="protein sequence ID" value="MBI5128479.1"/>
    <property type="molecule type" value="Genomic_DNA"/>
</dbReference>
<evidence type="ECO:0000313" key="2">
    <source>
        <dbReference type="EMBL" id="MBI5128479.1"/>
    </source>
</evidence>
<evidence type="ECO:0000313" key="3">
    <source>
        <dbReference type="Proteomes" id="UP000782519"/>
    </source>
</evidence>
<sequence length="59" mass="6779">MATLKTLTQISERRELRMWILGLVGASIVAVPLFIWVYQRRLDVLTGPWITRDEVGDGH</sequence>
<keyword evidence="1" id="KW-1133">Transmembrane helix</keyword>
<reference evidence="2" key="1">
    <citation type="submission" date="2020-07" db="EMBL/GenBank/DDBJ databases">
        <title>Huge and variable diversity of episymbiotic CPR bacteria and DPANN archaea in groundwater ecosystems.</title>
        <authorList>
            <person name="He C.Y."/>
            <person name="Keren R."/>
            <person name="Whittaker M."/>
            <person name="Farag I.F."/>
            <person name="Doudna J."/>
            <person name="Cate J.H.D."/>
            <person name="Banfield J.F."/>
        </authorList>
    </citation>
    <scope>NUCLEOTIDE SEQUENCE</scope>
    <source>
        <strain evidence="2">NC_groundwater_1818_Pr3_B-0.1um_66_35</strain>
    </source>
</reference>
<accession>A0A933VTA1</accession>